<dbReference type="Proteomes" id="UP000006190">
    <property type="component" value="Unassembled WGS sequence"/>
</dbReference>
<dbReference type="InterPro" id="IPR050491">
    <property type="entry name" value="AmpC-like"/>
</dbReference>
<evidence type="ECO:0000313" key="3">
    <source>
        <dbReference type="EMBL" id="EHR36878.1"/>
    </source>
</evidence>
<feature type="transmembrane region" description="Helical" evidence="1">
    <location>
        <begin position="568"/>
        <end position="587"/>
    </location>
</feature>
<dbReference type="OrthoDB" id="2157616at2"/>
<dbReference type="PANTHER" id="PTHR46825:SF9">
    <property type="entry name" value="BETA-LACTAMASE-RELATED DOMAIN-CONTAINING PROTEIN"/>
    <property type="match status" value="1"/>
</dbReference>
<dbReference type="PATRIC" id="fig|883113.3.peg.1098"/>
<dbReference type="STRING" id="883113.HMPREF9708_01104"/>
<keyword evidence="4" id="KW-1185">Reference proteome</keyword>
<accession>H3NJR5</accession>
<feature type="domain" description="Beta-lactamase-related" evidence="2">
    <location>
        <begin position="36"/>
        <end position="357"/>
    </location>
</feature>
<dbReference type="InterPro" id="IPR012338">
    <property type="entry name" value="Beta-lactam/transpept-like"/>
</dbReference>
<organism evidence="3 4">
    <name type="scientific">Facklamia languida CCUG 37842</name>
    <dbReference type="NCBI Taxonomy" id="883113"/>
    <lineage>
        <taxon>Bacteria</taxon>
        <taxon>Bacillati</taxon>
        <taxon>Bacillota</taxon>
        <taxon>Bacilli</taxon>
        <taxon>Lactobacillales</taxon>
        <taxon>Aerococcaceae</taxon>
        <taxon>Facklamia</taxon>
    </lineage>
</organism>
<sequence>MKRLIVFFTSVLLLSHIGADGTIHALEQEEIGQEVAAFIEERKEGTAAVSLGVFQRGAPVYQTHYGFIDREGQIAADENSIYEWGSVSKVLVWVALMQLQESGQIDLNEDIKTYLPEDFAAKLTYPDPVRVLDIMNLQTGFQEVGLKVEYAENEVIPDLGDLLIDSQPDQVFKPGGVTAYNNWTPALAAYLVESVSGQAFHAYVQANIFEPLGMDHTAVAADWQDNLYVKEHRRQSKSYYYTSEDKESLGSCITHIGLYPAGATAGTFDDFLTFAMEFTRSHPRFFKKAETFDRMKEASVFYEDGLARIHHGLLAFDHAVHLIGHSGNTQGYTSSFWFNPITETGYAVMTNEPGETAYNYGLAQLLYGSGEGTPQKGSKISGLYTSQRSIHRGSLRFIKYLAGVLPIQQTEDASLFRVPLADLQVTSMGNHRYQFDNENGFAYKVVERGDGHVLEDFSTDRVRLSLSECILAYGLIIGLLISMVVTIIRLVIRLIRRLRGKAQAITSGLISQIAGLIVGLAFLHLWLMTSDYTRLKLCFVSLICVLASGVTIVIFCKELYNKFKGRSHASLISVSWPLLAPVFVYFFELYNFWS</sequence>
<dbReference type="eggNOG" id="COG1680">
    <property type="taxonomic scope" value="Bacteria"/>
</dbReference>
<proteinExistence type="predicted"/>
<feature type="transmembrane region" description="Helical" evidence="1">
    <location>
        <begin position="470"/>
        <end position="492"/>
    </location>
</feature>
<protein>
    <recommendedName>
        <fullName evidence="2">Beta-lactamase-related domain-containing protein</fullName>
    </recommendedName>
</protein>
<evidence type="ECO:0000313" key="4">
    <source>
        <dbReference type="Proteomes" id="UP000006190"/>
    </source>
</evidence>
<dbReference type="RefSeq" id="WP_006309286.1">
    <property type="nucleotide sequence ID" value="NZ_JH601133.1"/>
</dbReference>
<reference evidence="3 4" key="1">
    <citation type="submission" date="2012-01" db="EMBL/GenBank/DDBJ databases">
        <title>The Genome Sequence of Facklamia languida CCUG 37842.</title>
        <authorList>
            <consortium name="The Broad Institute Genome Sequencing Platform"/>
            <person name="Earl A."/>
            <person name="Ward D."/>
            <person name="Feldgarden M."/>
            <person name="Gevers D."/>
            <person name="Huys G."/>
            <person name="Young S.K."/>
            <person name="Zeng Q."/>
            <person name="Gargeya S."/>
            <person name="Fitzgerald M."/>
            <person name="Haas B."/>
            <person name="Abouelleil A."/>
            <person name="Alvarado L."/>
            <person name="Arachchi H.M."/>
            <person name="Berlin A."/>
            <person name="Chapman S.B."/>
            <person name="Gearin G."/>
            <person name="Goldberg J."/>
            <person name="Griggs A."/>
            <person name="Gujja S."/>
            <person name="Hansen M."/>
            <person name="Heiman D."/>
            <person name="Howarth C."/>
            <person name="Larimer J."/>
            <person name="Lui A."/>
            <person name="MacDonald P.J.P."/>
            <person name="McCowen C."/>
            <person name="Montmayeur A."/>
            <person name="Murphy C."/>
            <person name="Neiman D."/>
            <person name="Pearson M."/>
            <person name="Priest M."/>
            <person name="Roberts A."/>
            <person name="Saif S."/>
            <person name="Shea T."/>
            <person name="Sisk P."/>
            <person name="Stolte C."/>
            <person name="Sykes S."/>
            <person name="Wortman J."/>
            <person name="Nusbaum C."/>
            <person name="Birren B."/>
        </authorList>
    </citation>
    <scope>NUCLEOTIDE SEQUENCE [LARGE SCALE GENOMIC DNA]</scope>
    <source>
        <strain evidence="3 4">CCUG 37842</strain>
    </source>
</reference>
<keyword evidence="1" id="KW-1133">Transmembrane helix</keyword>
<keyword evidence="1" id="KW-0812">Transmembrane</keyword>
<keyword evidence="1" id="KW-0472">Membrane</keyword>
<dbReference type="Pfam" id="PF00144">
    <property type="entry name" value="Beta-lactamase"/>
    <property type="match status" value="1"/>
</dbReference>
<dbReference type="InterPro" id="IPR001466">
    <property type="entry name" value="Beta-lactam-related"/>
</dbReference>
<dbReference type="AlphaFoldDB" id="H3NJR5"/>
<feature type="transmembrane region" description="Helical" evidence="1">
    <location>
        <begin position="539"/>
        <end position="556"/>
    </location>
</feature>
<feature type="transmembrane region" description="Helical" evidence="1">
    <location>
        <begin position="504"/>
        <end position="527"/>
    </location>
</feature>
<dbReference type="SUPFAM" id="SSF56601">
    <property type="entry name" value="beta-lactamase/transpeptidase-like"/>
    <property type="match status" value="1"/>
</dbReference>
<evidence type="ECO:0000259" key="2">
    <source>
        <dbReference type="Pfam" id="PF00144"/>
    </source>
</evidence>
<dbReference type="PANTHER" id="PTHR46825">
    <property type="entry name" value="D-ALANYL-D-ALANINE-CARBOXYPEPTIDASE/ENDOPEPTIDASE AMPH"/>
    <property type="match status" value="1"/>
</dbReference>
<dbReference type="Gene3D" id="3.40.710.10">
    <property type="entry name" value="DD-peptidase/beta-lactamase superfamily"/>
    <property type="match status" value="1"/>
</dbReference>
<dbReference type="HOGENOM" id="CLU_022757_2_1_9"/>
<name>H3NJR5_9LACT</name>
<dbReference type="EMBL" id="AGEG01000013">
    <property type="protein sequence ID" value="EHR36878.1"/>
    <property type="molecule type" value="Genomic_DNA"/>
</dbReference>
<gene>
    <name evidence="3" type="ORF">HMPREF9708_01104</name>
</gene>
<comment type="caution">
    <text evidence="3">The sequence shown here is derived from an EMBL/GenBank/DDBJ whole genome shotgun (WGS) entry which is preliminary data.</text>
</comment>
<evidence type="ECO:0000256" key="1">
    <source>
        <dbReference type="SAM" id="Phobius"/>
    </source>
</evidence>